<evidence type="ECO:0000256" key="1">
    <source>
        <dbReference type="ARBA" id="ARBA00022737"/>
    </source>
</evidence>
<evidence type="ECO:0000313" key="6">
    <source>
        <dbReference type="Proteomes" id="UP000285084"/>
    </source>
</evidence>
<feature type="domain" description="CNNM transmembrane" evidence="4">
    <location>
        <begin position="1"/>
        <end position="146"/>
    </location>
</feature>
<keyword evidence="2 3" id="KW-1133">Transmembrane helix</keyword>
<keyword evidence="1" id="KW-0677">Repeat</keyword>
<accession>A0A420M9P6</accession>
<dbReference type="PANTHER" id="PTHR12064">
    <property type="entry name" value="METAL TRANSPORTER CNNM"/>
    <property type="match status" value="1"/>
</dbReference>
<proteinExistence type="predicted"/>
<dbReference type="PROSITE" id="PS51846">
    <property type="entry name" value="CNNM"/>
    <property type="match status" value="1"/>
</dbReference>
<dbReference type="VEuPathDB" id="FungiDB:FOXG_06176"/>
<dbReference type="EMBL" id="MRCX01000592">
    <property type="protein sequence ID" value="RKK63008.1"/>
    <property type="molecule type" value="Genomic_DNA"/>
</dbReference>
<dbReference type="VEuPathDB" id="FungiDB:FOC1_g10011288"/>
<dbReference type="VEuPathDB" id="FungiDB:FOMG_17202"/>
<dbReference type="GO" id="GO:0010960">
    <property type="term" value="P:magnesium ion homeostasis"/>
    <property type="evidence" value="ECO:0007669"/>
    <property type="project" value="InterPro"/>
</dbReference>
<sequence length="163" mass="18036">MGQDSLYLEVVSGDATESQHKNAKRVSQLLEREKHWVLLSNAIVNESLPPLLDRILGGSIAAVVGSMLLIVIFGKIIPHSVCVQCGLLMDGYISRQTPALRYLTSPFSWPASNLIDTILSEGHVRDLQLRAIAEIRPETSCLDILEFIQEDKSHIVLVSEFSV</sequence>
<reference evidence="5 6" key="1">
    <citation type="journal article" date="2018" name="Sci. Rep.">
        <title>Characterisation of pathogen-specific regions and novel effector candidates in Fusarium oxysporum f. sp. cepae.</title>
        <authorList>
            <person name="Armitage A.D."/>
            <person name="Taylor A."/>
            <person name="Sobczyk M.K."/>
            <person name="Baxter L."/>
            <person name="Greenfield B.P."/>
            <person name="Bates H.J."/>
            <person name="Wilson F."/>
            <person name="Jackson A.C."/>
            <person name="Ott S."/>
            <person name="Harrison R.J."/>
            <person name="Clarkson J.P."/>
        </authorList>
    </citation>
    <scope>NUCLEOTIDE SEQUENCE [LARGE SCALE GENOMIC DNA]</scope>
    <source>
        <strain evidence="5 6">Fo_A13</strain>
    </source>
</reference>
<gene>
    <name evidence="5" type="ORF">BFJ69_g16939</name>
</gene>
<dbReference type="VEuPathDB" id="FungiDB:FOIG_05927"/>
<evidence type="ECO:0000256" key="3">
    <source>
        <dbReference type="SAM" id="Phobius"/>
    </source>
</evidence>
<evidence type="ECO:0000259" key="4">
    <source>
        <dbReference type="PROSITE" id="PS51846"/>
    </source>
</evidence>
<keyword evidence="2 3" id="KW-0812">Transmembrane</keyword>
<dbReference type="GO" id="GO:0030026">
    <property type="term" value="P:intracellular manganese ion homeostasis"/>
    <property type="evidence" value="ECO:0007669"/>
    <property type="project" value="TreeGrafter"/>
</dbReference>
<dbReference type="AlphaFoldDB" id="A0A420M9P6"/>
<dbReference type="GO" id="GO:0016020">
    <property type="term" value="C:membrane"/>
    <property type="evidence" value="ECO:0007669"/>
    <property type="project" value="UniProtKB-UniRule"/>
</dbReference>
<dbReference type="Pfam" id="PF01595">
    <property type="entry name" value="CNNM"/>
    <property type="match status" value="1"/>
</dbReference>
<dbReference type="GO" id="GO:0005737">
    <property type="term" value="C:cytoplasm"/>
    <property type="evidence" value="ECO:0007669"/>
    <property type="project" value="TreeGrafter"/>
</dbReference>
<evidence type="ECO:0000313" key="5">
    <source>
        <dbReference type="EMBL" id="RKK63008.1"/>
    </source>
</evidence>
<evidence type="ECO:0000256" key="2">
    <source>
        <dbReference type="PROSITE-ProRule" id="PRU01193"/>
    </source>
</evidence>
<organism evidence="5 6">
    <name type="scientific">Fusarium oxysporum</name>
    <name type="common">Fusarium vascular wilt</name>
    <dbReference type="NCBI Taxonomy" id="5507"/>
    <lineage>
        <taxon>Eukaryota</taxon>
        <taxon>Fungi</taxon>
        <taxon>Dikarya</taxon>
        <taxon>Ascomycota</taxon>
        <taxon>Pezizomycotina</taxon>
        <taxon>Sordariomycetes</taxon>
        <taxon>Hypocreomycetidae</taxon>
        <taxon>Hypocreales</taxon>
        <taxon>Nectriaceae</taxon>
        <taxon>Fusarium</taxon>
        <taxon>Fusarium oxysporum species complex</taxon>
    </lineage>
</organism>
<protein>
    <recommendedName>
        <fullName evidence="4">CNNM transmembrane domain-containing protein</fullName>
    </recommendedName>
</protein>
<dbReference type="VEuPathDB" id="FungiDB:FOZG_07396"/>
<dbReference type="InterPro" id="IPR045095">
    <property type="entry name" value="ACDP"/>
</dbReference>
<comment type="caution">
    <text evidence="5">The sequence shown here is derived from an EMBL/GenBank/DDBJ whole genome shotgun (WGS) entry which is preliminary data.</text>
</comment>
<dbReference type="Proteomes" id="UP000285084">
    <property type="component" value="Unassembled WGS sequence"/>
</dbReference>
<feature type="transmembrane region" description="Helical" evidence="3">
    <location>
        <begin position="55"/>
        <end position="74"/>
    </location>
</feature>
<name>A0A420M9P6_FUSOX</name>
<keyword evidence="2 3" id="KW-0472">Membrane</keyword>
<dbReference type="VEuPathDB" id="FungiDB:HZS61_012337"/>
<dbReference type="InterPro" id="IPR002550">
    <property type="entry name" value="CNNM"/>
</dbReference>
<dbReference type="PANTHER" id="PTHR12064:SF97">
    <property type="entry name" value="METAL TRANSPORTER CNNM-5"/>
    <property type="match status" value="1"/>
</dbReference>